<comment type="caution">
    <text evidence="2">The sequence shown here is derived from an EMBL/GenBank/DDBJ whole genome shotgun (WGS) entry which is preliminary data.</text>
</comment>
<evidence type="ECO:0000259" key="1">
    <source>
        <dbReference type="Pfam" id="PF20546"/>
    </source>
</evidence>
<reference evidence="2 3" key="1">
    <citation type="journal article" date="2020" name="ISME J.">
        <title>Comparative genomics reveals insights into cyanobacterial evolution and habitat adaptation.</title>
        <authorList>
            <person name="Chen M.Y."/>
            <person name="Teng W.K."/>
            <person name="Zhao L."/>
            <person name="Hu C.X."/>
            <person name="Zhou Y.K."/>
            <person name="Han B.P."/>
            <person name="Song L.R."/>
            <person name="Shu W.S."/>
        </authorList>
    </citation>
    <scope>NUCLEOTIDE SEQUENCE [LARGE SCALE GENOMIC DNA]</scope>
    <source>
        <strain evidence="2 3">FACHB-119</strain>
    </source>
</reference>
<evidence type="ECO:0000313" key="2">
    <source>
        <dbReference type="EMBL" id="MBD2503808.1"/>
    </source>
</evidence>
<evidence type="ECO:0000313" key="3">
    <source>
        <dbReference type="Proteomes" id="UP000661112"/>
    </source>
</evidence>
<dbReference type="EMBL" id="JACJSG010000040">
    <property type="protein sequence ID" value="MBD2503808.1"/>
    <property type="molecule type" value="Genomic_DNA"/>
</dbReference>
<dbReference type="Proteomes" id="UP000661112">
    <property type="component" value="Unassembled WGS sequence"/>
</dbReference>
<accession>A0ABR8D9D0</accession>
<proteinExistence type="predicted"/>
<name>A0ABR8D9D0_9NOST</name>
<keyword evidence="3" id="KW-1185">Reference proteome</keyword>
<gene>
    <name evidence="2" type="ORF">H6G83_24900</name>
</gene>
<dbReference type="InterPro" id="IPR046648">
    <property type="entry name" value="DUF6760"/>
</dbReference>
<protein>
    <recommendedName>
        <fullName evidence="1">DUF6760 domain-containing protein</fullName>
    </recommendedName>
</protein>
<organism evidence="2 3">
    <name type="scientific">Anabaena azotica FACHB-119</name>
    <dbReference type="NCBI Taxonomy" id="947527"/>
    <lineage>
        <taxon>Bacteria</taxon>
        <taxon>Bacillati</taxon>
        <taxon>Cyanobacteriota</taxon>
        <taxon>Cyanophyceae</taxon>
        <taxon>Nostocales</taxon>
        <taxon>Nostocaceae</taxon>
        <taxon>Anabaena</taxon>
        <taxon>Anabaena azotica</taxon>
    </lineage>
</organism>
<sequence>MSSLSAGVGSGARPTGGIIGYPLSRLYEEVAYLAYHFHWSYEQLIVMEHSDRLQWVAEVAKINQRFNEPAGRFELE</sequence>
<dbReference type="Pfam" id="PF20546">
    <property type="entry name" value="DUF6760"/>
    <property type="match status" value="1"/>
</dbReference>
<dbReference type="RefSeq" id="WP_190476948.1">
    <property type="nucleotide sequence ID" value="NZ_JACJSG010000040.1"/>
</dbReference>
<feature type="domain" description="DUF6760" evidence="1">
    <location>
        <begin position="25"/>
        <end position="70"/>
    </location>
</feature>